<evidence type="ECO:0000259" key="4">
    <source>
        <dbReference type="PROSITE" id="PS01124"/>
    </source>
</evidence>
<proteinExistence type="predicted"/>
<dbReference type="Gene3D" id="2.60.120.10">
    <property type="entry name" value="Jelly Rolls"/>
    <property type="match status" value="1"/>
</dbReference>
<dbReference type="InterPro" id="IPR013096">
    <property type="entry name" value="Cupin_2"/>
</dbReference>
<dbReference type="PRINTS" id="PR00032">
    <property type="entry name" value="HTHARAC"/>
</dbReference>
<organism evidence="5 6">
    <name type="scientific">Vallitalea pronyensis</name>
    <dbReference type="NCBI Taxonomy" id="1348613"/>
    <lineage>
        <taxon>Bacteria</taxon>
        <taxon>Bacillati</taxon>
        <taxon>Bacillota</taxon>
        <taxon>Clostridia</taxon>
        <taxon>Lachnospirales</taxon>
        <taxon>Vallitaleaceae</taxon>
        <taxon>Vallitalea</taxon>
    </lineage>
</organism>
<protein>
    <submittedName>
        <fullName evidence="5">AraC family transcriptional regulator</fullName>
    </submittedName>
</protein>
<dbReference type="InterPro" id="IPR009057">
    <property type="entry name" value="Homeodomain-like_sf"/>
</dbReference>
<dbReference type="Pfam" id="PF12833">
    <property type="entry name" value="HTH_18"/>
    <property type="match status" value="1"/>
</dbReference>
<dbReference type="CDD" id="cd02208">
    <property type="entry name" value="cupin_RmlC-like"/>
    <property type="match status" value="1"/>
</dbReference>
<dbReference type="KEGG" id="vpy:HZI73_10045"/>
<dbReference type="Proteomes" id="UP000683246">
    <property type="component" value="Chromosome"/>
</dbReference>
<dbReference type="PANTHER" id="PTHR43280">
    <property type="entry name" value="ARAC-FAMILY TRANSCRIPTIONAL REGULATOR"/>
    <property type="match status" value="1"/>
</dbReference>
<keyword evidence="2" id="KW-0238">DNA-binding</keyword>
<dbReference type="InterPro" id="IPR014710">
    <property type="entry name" value="RmlC-like_jellyroll"/>
</dbReference>
<dbReference type="RefSeq" id="WP_212698111.1">
    <property type="nucleotide sequence ID" value="NZ_CP058649.1"/>
</dbReference>
<dbReference type="AlphaFoldDB" id="A0A8J8MJJ5"/>
<reference evidence="5" key="1">
    <citation type="submission" date="2020-07" db="EMBL/GenBank/DDBJ databases">
        <title>Vallitalea pronyensis genome.</title>
        <authorList>
            <person name="Postec A."/>
        </authorList>
    </citation>
    <scope>NUCLEOTIDE SEQUENCE</scope>
    <source>
        <strain evidence="5">FatNI3</strain>
    </source>
</reference>
<dbReference type="SMART" id="SM00342">
    <property type="entry name" value="HTH_ARAC"/>
    <property type="match status" value="1"/>
</dbReference>
<sequence length="277" mass="32425">MKIPSRLFVTDTRYYHMNHESIEGMVSCGFLTKKKEKRLHHFIYYGGFLVLSGRGRYISQDGQEWELAPGDFVQRRPGVKHTTIVEGNEPWLEFYVCMGPLMYRTLGKMGMINTTDPILKTKLSPMMLHQCIQLLTRFKQATEKEVKHLLINIQSFLFHVNSLHQKLNITSHEDRCVELLCESLSHCFDKKIDLKKEAKNYNMSYEKLRKLFKEKIGVSPHQYFITKRINEAQSMLHDPSLSIAEIAIKLGFYDAYAFSNQFKKIVGISPKQFRDEF</sequence>
<gene>
    <name evidence="5" type="ORF">HZI73_10045</name>
</gene>
<dbReference type="PANTHER" id="PTHR43280:SF2">
    <property type="entry name" value="HTH-TYPE TRANSCRIPTIONAL REGULATOR EXSA"/>
    <property type="match status" value="1"/>
</dbReference>
<name>A0A8J8MJJ5_9FIRM</name>
<keyword evidence="1" id="KW-0805">Transcription regulation</keyword>
<dbReference type="InterPro" id="IPR018060">
    <property type="entry name" value="HTH_AraC"/>
</dbReference>
<dbReference type="EMBL" id="CP058649">
    <property type="protein sequence ID" value="QUI22621.1"/>
    <property type="molecule type" value="Genomic_DNA"/>
</dbReference>
<accession>A0A8J8MJJ5</accession>
<dbReference type="GO" id="GO:0003700">
    <property type="term" value="F:DNA-binding transcription factor activity"/>
    <property type="evidence" value="ECO:0007669"/>
    <property type="project" value="InterPro"/>
</dbReference>
<feature type="domain" description="HTH araC/xylS-type" evidence="4">
    <location>
        <begin position="174"/>
        <end position="276"/>
    </location>
</feature>
<dbReference type="Pfam" id="PF07883">
    <property type="entry name" value="Cupin_2"/>
    <property type="match status" value="1"/>
</dbReference>
<dbReference type="GO" id="GO:0043565">
    <property type="term" value="F:sequence-specific DNA binding"/>
    <property type="evidence" value="ECO:0007669"/>
    <property type="project" value="InterPro"/>
</dbReference>
<dbReference type="InterPro" id="IPR011051">
    <property type="entry name" value="RmlC_Cupin_sf"/>
</dbReference>
<dbReference type="SUPFAM" id="SSF51182">
    <property type="entry name" value="RmlC-like cupins"/>
    <property type="match status" value="1"/>
</dbReference>
<dbReference type="SUPFAM" id="SSF46689">
    <property type="entry name" value="Homeodomain-like"/>
    <property type="match status" value="1"/>
</dbReference>
<dbReference type="InterPro" id="IPR020449">
    <property type="entry name" value="Tscrpt_reg_AraC-type_HTH"/>
</dbReference>
<evidence type="ECO:0000256" key="1">
    <source>
        <dbReference type="ARBA" id="ARBA00023015"/>
    </source>
</evidence>
<dbReference type="PROSITE" id="PS01124">
    <property type="entry name" value="HTH_ARAC_FAMILY_2"/>
    <property type="match status" value="1"/>
</dbReference>
<dbReference type="Gene3D" id="1.10.10.60">
    <property type="entry name" value="Homeodomain-like"/>
    <property type="match status" value="2"/>
</dbReference>
<evidence type="ECO:0000256" key="3">
    <source>
        <dbReference type="ARBA" id="ARBA00023163"/>
    </source>
</evidence>
<evidence type="ECO:0000313" key="6">
    <source>
        <dbReference type="Proteomes" id="UP000683246"/>
    </source>
</evidence>
<evidence type="ECO:0000256" key="2">
    <source>
        <dbReference type="ARBA" id="ARBA00023125"/>
    </source>
</evidence>
<dbReference type="InterPro" id="IPR018062">
    <property type="entry name" value="HTH_AraC-typ_CS"/>
</dbReference>
<keyword evidence="3" id="KW-0804">Transcription</keyword>
<evidence type="ECO:0000313" key="5">
    <source>
        <dbReference type="EMBL" id="QUI22621.1"/>
    </source>
</evidence>
<keyword evidence="6" id="KW-1185">Reference proteome</keyword>
<dbReference type="PROSITE" id="PS00041">
    <property type="entry name" value="HTH_ARAC_FAMILY_1"/>
    <property type="match status" value="1"/>
</dbReference>